<evidence type="ECO:0000256" key="3">
    <source>
        <dbReference type="ARBA" id="ARBA00022989"/>
    </source>
</evidence>
<dbReference type="RefSeq" id="WP_182253333.1">
    <property type="nucleotide sequence ID" value="NZ_CP043732.1"/>
</dbReference>
<dbReference type="GO" id="GO:0005886">
    <property type="term" value="C:plasma membrane"/>
    <property type="evidence" value="ECO:0007669"/>
    <property type="project" value="UniProtKB-ARBA"/>
</dbReference>
<feature type="transmembrane region" description="Helical" evidence="5">
    <location>
        <begin position="134"/>
        <end position="155"/>
    </location>
</feature>
<dbReference type="PANTHER" id="PTHR33514">
    <property type="entry name" value="PROTEIN ABCI12, CHLOROPLASTIC"/>
    <property type="match status" value="1"/>
</dbReference>
<comment type="subcellular location">
    <subcellularLocation>
        <location evidence="1">Membrane</location>
        <topology evidence="1">Multi-pass membrane protein</topology>
    </subcellularLocation>
</comment>
<dbReference type="AlphaFoldDB" id="A0A7D7WD35"/>
<evidence type="ECO:0000256" key="2">
    <source>
        <dbReference type="ARBA" id="ARBA00022692"/>
    </source>
</evidence>
<gene>
    <name evidence="6" type="ORF">FVO59_14825</name>
</gene>
<proteinExistence type="predicted"/>
<keyword evidence="3 5" id="KW-1133">Transmembrane helix</keyword>
<dbReference type="Pfam" id="PF02361">
    <property type="entry name" value="CbiQ"/>
    <property type="match status" value="1"/>
</dbReference>
<accession>A0A7D7WD35</accession>
<keyword evidence="2 5" id="KW-0812">Transmembrane</keyword>
<organism evidence="6 7">
    <name type="scientific">Microbacterium esteraromaticum</name>
    <dbReference type="NCBI Taxonomy" id="57043"/>
    <lineage>
        <taxon>Bacteria</taxon>
        <taxon>Bacillati</taxon>
        <taxon>Actinomycetota</taxon>
        <taxon>Actinomycetes</taxon>
        <taxon>Micrococcales</taxon>
        <taxon>Microbacteriaceae</taxon>
        <taxon>Microbacterium</taxon>
    </lineage>
</organism>
<dbReference type="Proteomes" id="UP000515708">
    <property type="component" value="Chromosome"/>
</dbReference>
<evidence type="ECO:0000256" key="1">
    <source>
        <dbReference type="ARBA" id="ARBA00004141"/>
    </source>
</evidence>
<dbReference type="InterPro" id="IPR003339">
    <property type="entry name" value="ABC/ECF_trnsptr_transmembrane"/>
</dbReference>
<reference evidence="6 7" key="1">
    <citation type="journal article" date="2020" name="Front. Microbiol.">
        <title>Design of Bacterial Strain-Specific qPCR Assays Using NGS Data and Publicly Available Resources and Its Application to Track Biocontrol Strains.</title>
        <authorList>
            <person name="Hernandez I."/>
            <person name="Sant C."/>
            <person name="Martinez R."/>
            <person name="Fernandez C."/>
        </authorList>
    </citation>
    <scope>NUCLEOTIDE SEQUENCE [LARGE SCALE GENOMIC DNA]</scope>
    <source>
        <strain evidence="6 7">B24</strain>
    </source>
</reference>
<evidence type="ECO:0000256" key="4">
    <source>
        <dbReference type="ARBA" id="ARBA00023136"/>
    </source>
</evidence>
<feature type="transmembrane region" description="Helical" evidence="5">
    <location>
        <begin position="12"/>
        <end position="33"/>
    </location>
</feature>
<name>A0A7D7WD35_9MICO</name>
<keyword evidence="4 5" id="KW-0472">Membrane</keyword>
<sequence length="198" mass="20907">MISLYRPGTSILHRLPAGAKLCALIVAALLVSFARPGSVGAVLLVLSASGLLLVAGLGWRGVAAAWWRLRWLILLLGGALWVFVDVGTAVQSTARVIALILLAESVTRSTRMGDLLDVLERAMRPLRRFGVDPASVALTVSLTIAMVPVLAGFLAQVRDAQRARGVRLGARAVLPLLVLTLRHADDVGDALAARGLAR</sequence>
<protein>
    <submittedName>
        <fullName evidence="6">Energy-coupling factor transporter transmembrane protein EcfT</fullName>
    </submittedName>
</protein>
<evidence type="ECO:0000256" key="5">
    <source>
        <dbReference type="SAM" id="Phobius"/>
    </source>
</evidence>
<dbReference type="PANTHER" id="PTHR33514:SF13">
    <property type="entry name" value="PROTEIN ABCI12, CHLOROPLASTIC"/>
    <property type="match status" value="1"/>
</dbReference>
<feature type="transmembrane region" description="Helical" evidence="5">
    <location>
        <begin position="39"/>
        <end position="59"/>
    </location>
</feature>
<feature type="transmembrane region" description="Helical" evidence="5">
    <location>
        <begin position="71"/>
        <end position="102"/>
    </location>
</feature>
<dbReference type="CDD" id="cd16914">
    <property type="entry name" value="EcfT"/>
    <property type="match status" value="1"/>
</dbReference>
<evidence type="ECO:0000313" key="7">
    <source>
        <dbReference type="Proteomes" id="UP000515708"/>
    </source>
</evidence>
<evidence type="ECO:0000313" key="6">
    <source>
        <dbReference type="EMBL" id="QMU98315.1"/>
    </source>
</evidence>
<dbReference type="EMBL" id="CP043732">
    <property type="protein sequence ID" value="QMU98315.1"/>
    <property type="molecule type" value="Genomic_DNA"/>
</dbReference>